<dbReference type="PATRIC" id="fig|36849.3.peg.1276"/>
<proteinExistence type="predicted"/>
<dbReference type="AlphaFoldDB" id="A0A0P8YZK3"/>
<name>A0A0P8YZK3_9CLOT</name>
<dbReference type="Gene3D" id="1.20.1260.120">
    <property type="entry name" value="Protein of unknown function DUF2935"/>
    <property type="match status" value="1"/>
</dbReference>
<protein>
    <recommendedName>
        <fullName evidence="3">DUF2935 domain-containing protein</fullName>
    </recommendedName>
</protein>
<dbReference type="Pfam" id="PF11155">
    <property type="entry name" value="DUF2935"/>
    <property type="match status" value="2"/>
</dbReference>
<gene>
    <name evidence="1" type="ORF">OXPF_11960</name>
</gene>
<organism evidence="1 2">
    <name type="scientific">Oxobacter pfennigii</name>
    <dbReference type="NCBI Taxonomy" id="36849"/>
    <lineage>
        <taxon>Bacteria</taxon>
        <taxon>Bacillati</taxon>
        <taxon>Bacillota</taxon>
        <taxon>Clostridia</taxon>
        <taxon>Eubacteriales</taxon>
        <taxon>Clostridiaceae</taxon>
        <taxon>Oxobacter</taxon>
    </lineage>
</organism>
<dbReference type="STRING" id="36849.OXPF_11960"/>
<dbReference type="InterPro" id="IPR021328">
    <property type="entry name" value="CotB-like"/>
</dbReference>
<comment type="caution">
    <text evidence="1">The sequence shown here is derived from an EMBL/GenBank/DDBJ whole genome shotgun (WGS) entry which is preliminary data.</text>
</comment>
<dbReference type="Proteomes" id="UP000050326">
    <property type="component" value="Unassembled WGS sequence"/>
</dbReference>
<evidence type="ECO:0000313" key="2">
    <source>
        <dbReference type="Proteomes" id="UP000050326"/>
    </source>
</evidence>
<evidence type="ECO:0000313" key="1">
    <source>
        <dbReference type="EMBL" id="KPU45303.1"/>
    </source>
</evidence>
<keyword evidence="2" id="KW-1185">Reference proteome</keyword>
<dbReference type="EMBL" id="LKET01000026">
    <property type="protein sequence ID" value="KPU45303.1"/>
    <property type="molecule type" value="Genomic_DNA"/>
</dbReference>
<reference evidence="1 2" key="1">
    <citation type="submission" date="2015-09" db="EMBL/GenBank/DDBJ databases">
        <title>Genome sequence of Oxobacter pfennigii DSM 3222.</title>
        <authorList>
            <person name="Poehlein A."/>
            <person name="Bengelsdorf F.R."/>
            <person name="Schiel-Bengelsdorf B."/>
            <person name="Duerre P."/>
            <person name="Daniel R."/>
        </authorList>
    </citation>
    <scope>NUCLEOTIDE SEQUENCE [LARGE SCALE GENOMIC DNA]</scope>
    <source>
        <strain evidence="1 2">DSM 3222</strain>
    </source>
</reference>
<accession>A0A0P8YZK3</accession>
<dbReference type="SUPFAM" id="SSF158430">
    <property type="entry name" value="Bacillus cereus metalloprotein-like"/>
    <property type="match status" value="2"/>
</dbReference>
<sequence length="267" mass="31099">MTDYEKAALFEHRFWLQILGDHSRFIFNSLYPDEKKEMQKAGMFIEIFDGLLDEARGNLLEKDLLRLTRKACQYTMELKQFKLQILESHITGKIKISLPPTFFNHMLNELEEYQGILYVLIYNRMPKAHAVHHHLLWLLDGSGHASWIGNNLDDTERELIKISRNYAKDLEGLYLKAVEMKGYLRTGKSKFPSLEKFNEDAEMKMLDFKVFLNEIEKLILEKKVLSTILPLVPDHMAREECYYLTKLAMAAGINAPGCEPGKPRVED</sequence>
<dbReference type="RefSeq" id="WP_054874289.1">
    <property type="nucleotide sequence ID" value="NZ_LKET01000026.1"/>
</dbReference>
<dbReference type="OrthoDB" id="1633927at2"/>
<evidence type="ECO:0008006" key="3">
    <source>
        <dbReference type="Google" id="ProtNLM"/>
    </source>
</evidence>